<evidence type="ECO:0000313" key="5">
    <source>
        <dbReference type="EMBL" id="KAL2055296.1"/>
    </source>
</evidence>
<proteinExistence type="predicted"/>
<feature type="repeat" description="ANK" evidence="2">
    <location>
        <begin position="754"/>
        <end position="786"/>
    </location>
</feature>
<dbReference type="SUPFAM" id="SSF48403">
    <property type="entry name" value="Ankyrin repeat"/>
    <property type="match status" value="1"/>
</dbReference>
<accession>A0ABR4BE38</accession>
<dbReference type="EMBL" id="JBHFEH010000012">
    <property type="protein sequence ID" value="KAL2055296.1"/>
    <property type="molecule type" value="Genomic_DNA"/>
</dbReference>
<keyword evidence="6" id="KW-1185">Reference proteome</keyword>
<sequence length="976" mass="108362">MLWYTDDTDLNILEWLSPLNPQHTHVDVRDQRLPDTGIWLLDRDEFKKRRHDALSPKILWCHGIPGAGKTVLSSLIIDELTKAIGDNQTRLAFFYFGYGDSKAQTTVNVVGSLVRQLAGQLHSLPAFISRLYEDLKKTQKRPQLDDLLPVLTKICQVSQPNFVVIDALDECTLGQPRQAILDVIKQLEKASVRLFLTSRPHTHCIKQELGSFPQIKIEANSSDIARLITETIKKDYDAMGIIDDDLKREIVTELCRNSQGMFLLPALQIENIVNQTTKSQVRRALREKPQKLGAALGETLSRLKQQSQSKSSLAMRVLMWLSHARMPLSTEALRHALAVQAGDVQLDSGNLPSAKQLVEYCSGLVVIDEESGILRLTHASVQMYLHEHREDLFPSCQHDIAQVCLTYLCFQEIGEICTDFYESIESKPQLRADYGEQLDRFPFLTYAILNWGYHARDCPWDEYGPLSVKLLSDSSNSVSKGLMGAFGILDHSRMTNWSSCDVSWINGSRISSKSAALHISSLFGLTSLAQFLIARGDPVNSRDCDGRSPIWIATLNGHEDMVRMLLDAHADPNFGDRLGRRPLQLAAASNLVSLVKLLIISKADVNSADFKGSTPLYEAVRQGYLLVVLELLQSGVSPNCISDKKTALCVAATANFPKIVRALLSAGARVNAKSVMNTGSFPAIGTALHAAARKGVTKIVEMLLDGADINEKISFEMKVPHPKTWPLMLAASEGHDRVVSVLLRHNADTEVTDVDGTALMYAIKKDRVAVVQQLLESGANPSAKDYSKNTPLIIAAKKGSLPLTRHLLAAGAALDAQNWKGQTALIHAIQTASYPIEQILTENGASITFRDALGKSAIELALEMICPANGRFPCGILNELEDPYCNNAYGFVMDWIRFREVAWEFRTSRQQLGVSAPRKRKRHVLELCLSWMGKAVQRLWTDGRIHKKRARAKTISRPQAPVVQGKRALAPRLTNE</sequence>
<evidence type="ECO:0008006" key="7">
    <source>
        <dbReference type="Google" id="ProtNLM"/>
    </source>
</evidence>
<evidence type="ECO:0000313" key="6">
    <source>
        <dbReference type="Proteomes" id="UP001590951"/>
    </source>
</evidence>
<name>A0ABR4BE38_9LECA</name>
<feature type="repeat" description="ANK" evidence="2">
    <location>
        <begin position="726"/>
        <end position="754"/>
    </location>
</feature>
<dbReference type="Proteomes" id="UP001590951">
    <property type="component" value="Unassembled WGS sequence"/>
</dbReference>
<protein>
    <recommendedName>
        <fullName evidence="7">NACHT domain-containing protein</fullName>
    </recommendedName>
</protein>
<feature type="repeat" description="ANK" evidence="2">
    <location>
        <begin position="820"/>
        <end position="852"/>
    </location>
</feature>
<feature type="repeat" description="ANK" evidence="2">
    <location>
        <begin position="611"/>
        <end position="643"/>
    </location>
</feature>
<dbReference type="Gene3D" id="3.40.50.300">
    <property type="entry name" value="P-loop containing nucleotide triphosphate hydrolases"/>
    <property type="match status" value="1"/>
</dbReference>
<dbReference type="PROSITE" id="PS50088">
    <property type="entry name" value="ANK_REPEAT"/>
    <property type="match status" value="8"/>
</dbReference>
<dbReference type="InterPro" id="IPR027417">
    <property type="entry name" value="P-loop_NTPase"/>
</dbReference>
<dbReference type="Gene3D" id="1.25.40.20">
    <property type="entry name" value="Ankyrin repeat-containing domain"/>
    <property type="match status" value="1"/>
</dbReference>
<dbReference type="SMART" id="SM00248">
    <property type="entry name" value="ANK"/>
    <property type="match status" value="10"/>
</dbReference>
<feature type="repeat" description="ANK" evidence="2">
    <location>
        <begin position="787"/>
        <end position="819"/>
    </location>
</feature>
<feature type="repeat" description="ANK" evidence="2">
    <location>
        <begin position="578"/>
        <end position="610"/>
    </location>
</feature>
<dbReference type="SUPFAM" id="SSF52540">
    <property type="entry name" value="P-loop containing nucleoside triphosphate hydrolases"/>
    <property type="match status" value="1"/>
</dbReference>
<keyword evidence="2" id="KW-0040">ANK repeat</keyword>
<dbReference type="PROSITE" id="PS50297">
    <property type="entry name" value="ANK_REP_REGION"/>
    <property type="match status" value="7"/>
</dbReference>
<dbReference type="Pfam" id="PF22939">
    <property type="entry name" value="WHD_GPIID"/>
    <property type="match status" value="1"/>
</dbReference>
<gene>
    <name evidence="5" type="ORF">ABVK25_004634</name>
</gene>
<dbReference type="InterPro" id="IPR056884">
    <property type="entry name" value="NPHP3-like_N"/>
</dbReference>
<organism evidence="5 6">
    <name type="scientific">Lepraria finkii</name>
    <dbReference type="NCBI Taxonomy" id="1340010"/>
    <lineage>
        <taxon>Eukaryota</taxon>
        <taxon>Fungi</taxon>
        <taxon>Dikarya</taxon>
        <taxon>Ascomycota</taxon>
        <taxon>Pezizomycotina</taxon>
        <taxon>Lecanoromycetes</taxon>
        <taxon>OSLEUM clade</taxon>
        <taxon>Lecanoromycetidae</taxon>
        <taxon>Lecanorales</taxon>
        <taxon>Lecanorineae</taxon>
        <taxon>Stereocaulaceae</taxon>
        <taxon>Lepraria</taxon>
    </lineage>
</organism>
<feature type="domain" description="GPI inositol-deacylase winged helix" evidence="3">
    <location>
        <begin position="307"/>
        <end position="387"/>
    </location>
</feature>
<dbReference type="InterPro" id="IPR054471">
    <property type="entry name" value="GPIID_WHD"/>
</dbReference>
<feature type="repeat" description="ANK" evidence="2">
    <location>
        <begin position="545"/>
        <end position="577"/>
    </location>
</feature>
<evidence type="ECO:0000256" key="1">
    <source>
        <dbReference type="ARBA" id="ARBA00022737"/>
    </source>
</evidence>
<dbReference type="PANTHER" id="PTHR10039">
    <property type="entry name" value="AMELOGENIN"/>
    <property type="match status" value="1"/>
</dbReference>
<reference evidence="5 6" key="1">
    <citation type="submission" date="2024-09" db="EMBL/GenBank/DDBJ databases">
        <title>Rethinking Asexuality: The Enigmatic Case of Functional Sexual Genes in Lepraria (Stereocaulaceae).</title>
        <authorList>
            <person name="Doellman M."/>
            <person name="Sun Y."/>
            <person name="Barcenas-Pena A."/>
            <person name="Lumbsch H.T."/>
            <person name="Grewe F."/>
        </authorList>
    </citation>
    <scope>NUCLEOTIDE SEQUENCE [LARGE SCALE GENOMIC DNA]</scope>
    <source>
        <strain evidence="5 6">Grewe 0041</strain>
    </source>
</reference>
<evidence type="ECO:0000259" key="4">
    <source>
        <dbReference type="Pfam" id="PF24883"/>
    </source>
</evidence>
<keyword evidence="1" id="KW-0677">Repeat</keyword>
<evidence type="ECO:0000256" key="2">
    <source>
        <dbReference type="PROSITE-ProRule" id="PRU00023"/>
    </source>
</evidence>
<dbReference type="PANTHER" id="PTHR10039:SF15">
    <property type="entry name" value="NACHT DOMAIN-CONTAINING PROTEIN"/>
    <property type="match status" value="1"/>
</dbReference>
<dbReference type="Pfam" id="PF12796">
    <property type="entry name" value="Ank_2"/>
    <property type="match status" value="4"/>
</dbReference>
<dbReference type="InterPro" id="IPR002110">
    <property type="entry name" value="Ankyrin_rpt"/>
</dbReference>
<dbReference type="Pfam" id="PF24883">
    <property type="entry name" value="NPHP3_N"/>
    <property type="match status" value="1"/>
</dbReference>
<feature type="repeat" description="ANK" evidence="2">
    <location>
        <begin position="643"/>
        <end position="675"/>
    </location>
</feature>
<evidence type="ECO:0000259" key="3">
    <source>
        <dbReference type="Pfam" id="PF22939"/>
    </source>
</evidence>
<dbReference type="InterPro" id="IPR036770">
    <property type="entry name" value="Ankyrin_rpt-contain_sf"/>
</dbReference>
<feature type="domain" description="Nephrocystin 3-like N-terminal" evidence="4">
    <location>
        <begin position="35"/>
        <end position="199"/>
    </location>
</feature>
<comment type="caution">
    <text evidence="5">The sequence shown here is derived from an EMBL/GenBank/DDBJ whole genome shotgun (WGS) entry which is preliminary data.</text>
</comment>